<name>A0A9X5I4H8_9CYAN</name>
<organism evidence="2 3">
    <name type="scientific">Scytonema millei VB511283</name>
    <dbReference type="NCBI Taxonomy" id="1245923"/>
    <lineage>
        <taxon>Bacteria</taxon>
        <taxon>Bacillati</taxon>
        <taxon>Cyanobacteriota</taxon>
        <taxon>Cyanophyceae</taxon>
        <taxon>Nostocales</taxon>
        <taxon>Scytonemataceae</taxon>
        <taxon>Scytonema</taxon>
    </lineage>
</organism>
<comment type="caution">
    <text evidence="2">The sequence shown here is derived from an EMBL/GenBank/DDBJ whole genome shotgun (WGS) entry which is preliminary data.</text>
</comment>
<dbReference type="Gene3D" id="3.90.1570.10">
    <property type="entry name" value="tt1808, chain A"/>
    <property type="match status" value="1"/>
</dbReference>
<gene>
    <name evidence="2" type="ORF">QH73_0013130</name>
</gene>
<dbReference type="Pfam" id="PF05685">
    <property type="entry name" value="Uma2"/>
    <property type="match status" value="1"/>
</dbReference>
<dbReference type="SUPFAM" id="SSF52980">
    <property type="entry name" value="Restriction endonuclease-like"/>
    <property type="match status" value="1"/>
</dbReference>
<dbReference type="AlphaFoldDB" id="A0A9X5I4H8"/>
<dbReference type="GO" id="GO:0004519">
    <property type="term" value="F:endonuclease activity"/>
    <property type="evidence" value="ECO:0007669"/>
    <property type="project" value="UniProtKB-KW"/>
</dbReference>
<dbReference type="Proteomes" id="UP000031532">
    <property type="component" value="Unassembled WGS sequence"/>
</dbReference>
<dbReference type="InterPro" id="IPR012296">
    <property type="entry name" value="Nuclease_put_TT1808"/>
</dbReference>
<feature type="domain" description="Putative restriction endonuclease" evidence="1">
    <location>
        <begin position="10"/>
        <end position="194"/>
    </location>
</feature>
<dbReference type="CDD" id="cd06260">
    <property type="entry name" value="DUF820-like"/>
    <property type="match status" value="1"/>
</dbReference>
<evidence type="ECO:0000313" key="2">
    <source>
        <dbReference type="EMBL" id="NHC35593.1"/>
    </source>
</evidence>
<keyword evidence="2" id="KW-0378">Hydrolase</keyword>
<reference evidence="2 3" key="1">
    <citation type="journal article" date="2015" name="Genome Announc.">
        <title>Draft Genome Sequence of the Terrestrial Cyanobacterium Scytonema millei VB511283, Isolated from Eastern India.</title>
        <authorList>
            <person name="Sen D."/>
            <person name="Chandrababunaidu M.M."/>
            <person name="Singh D."/>
            <person name="Sanghi N."/>
            <person name="Ghorai A."/>
            <person name="Mishra G.P."/>
            <person name="Madduluri M."/>
            <person name="Adhikary S.P."/>
            <person name="Tripathy S."/>
        </authorList>
    </citation>
    <scope>NUCLEOTIDE SEQUENCE [LARGE SCALE GENOMIC DNA]</scope>
    <source>
        <strain evidence="2 3">VB511283</strain>
    </source>
</reference>
<accession>A0A9X5I4H8</accession>
<dbReference type="EMBL" id="JTJC03000003">
    <property type="protein sequence ID" value="NHC35593.1"/>
    <property type="molecule type" value="Genomic_DNA"/>
</dbReference>
<dbReference type="OrthoDB" id="428427at2"/>
<keyword evidence="3" id="KW-1185">Reference proteome</keyword>
<evidence type="ECO:0000313" key="3">
    <source>
        <dbReference type="Proteomes" id="UP000031532"/>
    </source>
</evidence>
<dbReference type="PANTHER" id="PTHR34107:SF2">
    <property type="entry name" value="SLL0888 PROTEIN"/>
    <property type="match status" value="1"/>
</dbReference>
<dbReference type="RefSeq" id="WP_039713420.1">
    <property type="nucleotide sequence ID" value="NZ_JTJC03000003.1"/>
</dbReference>
<dbReference type="InterPro" id="IPR008538">
    <property type="entry name" value="Uma2"/>
</dbReference>
<proteinExistence type="predicted"/>
<protein>
    <submittedName>
        <fullName evidence="2">Uma2 family endonuclease</fullName>
    </submittedName>
</protein>
<sequence>MDTLTKSVTFEEYLNFQATQDIVYELHRGELVPVATGRAQHGKIARFLEDIYRGEIKRLDLNLETYRGCAGVRIPQYGRKDTAYVPDVMVVTSEQDPYLNTLTEAILAVGMIHPLVVEVVSAGTVAIDHRYKRRDYNAIEVPEYWIVDFIEDIEFPESPKVTVCQLVDGLYETREYRGSDRIQSELFPELNLTAQQVINVGESREIN</sequence>
<dbReference type="InterPro" id="IPR011335">
    <property type="entry name" value="Restrct_endonuc-II-like"/>
</dbReference>
<keyword evidence="2" id="KW-0540">Nuclease</keyword>
<keyword evidence="2" id="KW-0255">Endonuclease</keyword>
<evidence type="ECO:0000259" key="1">
    <source>
        <dbReference type="Pfam" id="PF05685"/>
    </source>
</evidence>
<dbReference type="PANTHER" id="PTHR34107">
    <property type="entry name" value="SLL0198 PROTEIN-RELATED"/>
    <property type="match status" value="1"/>
</dbReference>